<evidence type="ECO:0000256" key="8">
    <source>
        <dbReference type="ARBA" id="ARBA00023033"/>
    </source>
</evidence>
<evidence type="ECO:0000256" key="9">
    <source>
        <dbReference type="PIRSR" id="PIRSR602401-1"/>
    </source>
</evidence>
<keyword evidence="5 9" id="KW-0479">Metal-binding</keyword>
<evidence type="ECO:0000256" key="3">
    <source>
        <dbReference type="ARBA" id="ARBA00010617"/>
    </source>
</evidence>
<organism evidence="11 12">
    <name type="scientific">Amanita thiersii Skay4041</name>
    <dbReference type="NCBI Taxonomy" id="703135"/>
    <lineage>
        <taxon>Eukaryota</taxon>
        <taxon>Fungi</taxon>
        <taxon>Dikarya</taxon>
        <taxon>Basidiomycota</taxon>
        <taxon>Agaricomycotina</taxon>
        <taxon>Agaricomycetes</taxon>
        <taxon>Agaricomycetidae</taxon>
        <taxon>Agaricales</taxon>
        <taxon>Pluteineae</taxon>
        <taxon>Amanitaceae</taxon>
        <taxon>Amanita</taxon>
    </lineage>
</organism>
<keyword evidence="6 10" id="KW-0560">Oxidoreductase</keyword>
<dbReference type="Gene3D" id="1.10.630.10">
    <property type="entry name" value="Cytochrome P450"/>
    <property type="match status" value="1"/>
</dbReference>
<dbReference type="InterPro" id="IPR017972">
    <property type="entry name" value="Cyt_P450_CS"/>
</dbReference>
<comment type="similarity">
    <text evidence="3 10">Belongs to the cytochrome P450 family.</text>
</comment>
<dbReference type="CDD" id="cd11065">
    <property type="entry name" value="CYP64-like"/>
    <property type="match status" value="1"/>
</dbReference>
<dbReference type="InterPro" id="IPR050364">
    <property type="entry name" value="Cytochrome_P450_fung"/>
</dbReference>
<dbReference type="GO" id="GO:0005506">
    <property type="term" value="F:iron ion binding"/>
    <property type="evidence" value="ECO:0007669"/>
    <property type="project" value="InterPro"/>
</dbReference>
<dbReference type="GO" id="GO:0016705">
    <property type="term" value="F:oxidoreductase activity, acting on paired donors, with incorporation or reduction of molecular oxygen"/>
    <property type="evidence" value="ECO:0007669"/>
    <property type="project" value="InterPro"/>
</dbReference>
<dbReference type="InterPro" id="IPR001128">
    <property type="entry name" value="Cyt_P450"/>
</dbReference>
<feature type="binding site" description="axial binding residue" evidence="9">
    <location>
        <position position="435"/>
    </location>
    <ligand>
        <name>heme</name>
        <dbReference type="ChEBI" id="CHEBI:30413"/>
    </ligand>
    <ligandPart>
        <name>Fe</name>
        <dbReference type="ChEBI" id="CHEBI:18248"/>
    </ligandPart>
</feature>
<dbReference type="OrthoDB" id="2789670at2759"/>
<keyword evidence="7 9" id="KW-0408">Iron</keyword>
<dbReference type="PANTHER" id="PTHR46300:SF7">
    <property type="entry name" value="P450, PUTATIVE (EUROFUNG)-RELATED"/>
    <property type="match status" value="1"/>
</dbReference>
<sequence>MDTLIFILLGCLASLAYHFWRVRVPRGATLPPGPSRLPFIGMIIPHECAWIKYTEWARQYGDIVYLESFGRPLVVLNSFRAATELFDKRATIYSDRPRLVMVDELVGWTWDMAHMPYSERWKMHRRVFHQSFQPRAIPEYFPILRHSAASLVHNLAINPEEYVGHIRQFAGGVVLRVTYGYNAKSRHDDYLQLVKEAMEPLMQSVHAGSFYVDFIPALKYIPSWFPGAEFKRKAKGWALSALRLRESPFQSVKDSIANGRCMPCFVSKQLEKAQNEDNLVLEEVVKNCAGIAYVAGSDTGVSLLESWFLAMITFPEAQARAQKELDAVVGSDRLPDFSDRASLPYLDAMLLETLRWNPPAPLGMPHNTRQDDIYEGYFIPKGTTVIANHWAILQNEEIYPEPQRFLPERFLPQEGRKSLLDPIIGGVFGFGRRICPGRYLALSSAWLAKAHVLACFEVRCAIDEHGKEMLPRIKNISGLVIHPHPFKIHLVPRSKELLSLVQVMNEEAYSTPLFLLYVLGS</sequence>
<dbReference type="PANTHER" id="PTHR46300">
    <property type="entry name" value="P450, PUTATIVE (EUROFUNG)-RELATED-RELATED"/>
    <property type="match status" value="1"/>
</dbReference>
<reference evidence="11 12" key="1">
    <citation type="submission" date="2014-02" db="EMBL/GenBank/DDBJ databases">
        <title>Transposable element dynamics among asymbiotic and ectomycorrhizal Amanita fungi.</title>
        <authorList>
            <consortium name="DOE Joint Genome Institute"/>
            <person name="Hess J."/>
            <person name="Skrede I."/>
            <person name="Wolfe B."/>
            <person name="LaButti K."/>
            <person name="Ohm R.A."/>
            <person name="Grigoriev I.V."/>
            <person name="Pringle A."/>
        </authorList>
    </citation>
    <scope>NUCLEOTIDE SEQUENCE [LARGE SCALE GENOMIC DNA]</scope>
    <source>
        <strain evidence="11 12">SKay4041</strain>
    </source>
</reference>
<proteinExistence type="inferred from homology"/>
<keyword evidence="8 10" id="KW-0503">Monooxygenase</keyword>
<evidence type="ECO:0000256" key="7">
    <source>
        <dbReference type="ARBA" id="ARBA00023004"/>
    </source>
</evidence>
<evidence type="ECO:0000256" key="2">
    <source>
        <dbReference type="ARBA" id="ARBA00005179"/>
    </source>
</evidence>
<accession>A0A2A9NZX7</accession>
<evidence type="ECO:0000256" key="5">
    <source>
        <dbReference type="ARBA" id="ARBA00022723"/>
    </source>
</evidence>
<evidence type="ECO:0000256" key="4">
    <source>
        <dbReference type="ARBA" id="ARBA00022617"/>
    </source>
</evidence>
<dbReference type="EMBL" id="KZ301972">
    <property type="protein sequence ID" value="PFH53736.1"/>
    <property type="molecule type" value="Genomic_DNA"/>
</dbReference>
<comment type="pathway">
    <text evidence="2">Secondary metabolite biosynthesis.</text>
</comment>
<dbReference type="SUPFAM" id="SSF48264">
    <property type="entry name" value="Cytochrome P450"/>
    <property type="match status" value="1"/>
</dbReference>
<evidence type="ECO:0000256" key="10">
    <source>
        <dbReference type="RuleBase" id="RU000461"/>
    </source>
</evidence>
<dbReference type="AlphaFoldDB" id="A0A2A9NZX7"/>
<dbReference type="GO" id="GO:0020037">
    <property type="term" value="F:heme binding"/>
    <property type="evidence" value="ECO:0007669"/>
    <property type="project" value="InterPro"/>
</dbReference>
<dbReference type="PRINTS" id="PR00463">
    <property type="entry name" value="EP450I"/>
</dbReference>
<keyword evidence="12" id="KW-1185">Reference proteome</keyword>
<dbReference type="STRING" id="703135.A0A2A9NZX7"/>
<dbReference type="Proteomes" id="UP000242287">
    <property type="component" value="Unassembled WGS sequence"/>
</dbReference>
<dbReference type="Pfam" id="PF00067">
    <property type="entry name" value="p450"/>
    <property type="match status" value="1"/>
</dbReference>
<evidence type="ECO:0000256" key="6">
    <source>
        <dbReference type="ARBA" id="ARBA00023002"/>
    </source>
</evidence>
<dbReference type="InterPro" id="IPR036396">
    <property type="entry name" value="Cyt_P450_sf"/>
</dbReference>
<evidence type="ECO:0008006" key="13">
    <source>
        <dbReference type="Google" id="ProtNLM"/>
    </source>
</evidence>
<protein>
    <recommendedName>
        <fullName evidence="13">Cytochrome P450</fullName>
    </recommendedName>
</protein>
<gene>
    <name evidence="11" type="ORF">AMATHDRAFT_78864</name>
</gene>
<comment type="cofactor">
    <cofactor evidence="1 9">
        <name>heme</name>
        <dbReference type="ChEBI" id="CHEBI:30413"/>
    </cofactor>
</comment>
<dbReference type="GO" id="GO:0004497">
    <property type="term" value="F:monooxygenase activity"/>
    <property type="evidence" value="ECO:0007669"/>
    <property type="project" value="UniProtKB-KW"/>
</dbReference>
<keyword evidence="4 9" id="KW-0349">Heme</keyword>
<evidence type="ECO:0000313" key="12">
    <source>
        <dbReference type="Proteomes" id="UP000242287"/>
    </source>
</evidence>
<name>A0A2A9NZX7_9AGAR</name>
<dbReference type="InterPro" id="IPR002401">
    <property type="entry name" value="Cyt_P450_E_grp-I"/>
</dbReference>
<evidence type="ECO:0000313" key="11">
    <source>
        <dbReference type="EMBL" id="PFH53736.1"/>
    </source>
</evidence>
<dbReference type="PROSITE" id="PS00086">
    <property type="entry name" value="CYTOCHROME_P450"/>
    <property type="match status" value="1"/>
</dbReference>
<evidence type="ECO:0000256" key="1">
    <source>
        <dbReference type="ARBA" id="ARBA00001971"/>
    </source>
</evidence>